<feature type="region of interest" description="Disordered" evidence="3">
    <location>
        <begin position="289"/>
        <end position="317"/>
    </location>
</feature>
<keyword evidence="2" id="KW-0393">Immunoglobulin domain</keyword>
<dbReference type="SMART" id="SM00408">
    <property type="entry name" value="IGc2"/>
    <property type="match status" value="2"/>
</dbReference>
<dbReference type="SMART" id="SM00409">
    <property type="entry name" value="IG"/>
    <property type="match status" value="4"/>
</dbReference>
<organism evidence="6 7">
    <name type="scientific">Erinaceus europaeus</name>
    <name type="common">Western European hedgehog</name>
    <dbReference type="NCBI Taxonomy" id="9365"/>
    <lineage>
        <taxon>Eukaryota</taxon>
        <taxon>Metazoa</taxon>
        <taxon>Chordata</taxon>
        <taxon>Craniata</taxon>
        <taxon>Vertebrata</taxon>
        <taxon>Euteleostomi</taxon>
        <taxon>Mammalia</taxon>
        <taxon>Eutheria</taxon>
        <taxon>Laurasiatheria</taxon>
        <taxon>Eulipotyphla</taxon>
        <taxon>Erinaceidae</taxon>
        <taxon>Erinaceinae</taxon>
        <taxon>Erinaceus</taxon>
    </lineage>
</organism>
<keyword evidence="4" id="KW-0812">Transmembrane</keyword>
<evidence type="ECO:0000259" key="5">
    <source>
        <dbReference type="PROSITE" id="PS50835"/>
    </source>
</evidence>
<feature type="transmembrane region" description="Helical" evidence="4">
    <location>
        <begin position="456"/>
        <end position="478"/>
    </location>
</feature>
<dbReference type="PANTHER" id="PTHR11738:SF88">
    <property type="entry name" value="IG-LIKE DOMAIN-CONTAINING PROTEIN"/>
    <property type="match status" value="1"/>
</dbReference>
<dbReference type="InterPro" id="IPR007110">
    <property type="entry name" value="Ig-like_dom"/>
</dbReference>
<sequence>MRNPDFHMNTELLTLWCYPASPGPPQLCTLGTMGGSPSWTLTALLCLGLCRGLWDQVQAGTLPKPSIWAEPGAMVPKGSRMTLWCEGSVQAGGLRLYKGNVSVDWENDVLQESSNKTGFVFEPVASHYGGLYQCGPLNCNSSSELSEPLTLVVTGAFPPPSLSAHPSPVVEAGGRVTLSCSSETALGTFHLLKEGGADPPLHMEQRPSPGRPQVLFPVGPVNASHGGTYRCYGSSSSYPQQWSEPSDPLHLEVTGVLEAPTLVAQPGQLVLTGDSLTLQCRSQAGFNTFSLTRDEGPQSPEQLDGQHSPDFPLGPVNSSHGGRYRCLGRHSLAHVWSAPSEPLDLLVAGAHRRPTLSALPGPRVPWRGDVTLQCRSDTPADTFRLSKEGSPAPPQLLQLRDSAAPSQANFTFSAVTQAQGGSYRCYSSLSSAPHLLSLPSAPLQLLVSAQGHRWDLSLLIGVSGALVLLLSLLLFLLLRRRCRGAHRKTDAAATGTQPEEGAQLDPQQSRNYEDAQDVTYAQVNHSRPRGTAARPPAAGAGDSLSTVGRHSAGKQDAPDACQDVTYVQLNHGVLRGERAAPSSTPESSSEYAALARR</sequence>
<dbReference type="Pfam" id="PF00047">
    <property type="entry name" value="ig"/>
    <property type="match status" value="1"/>
</dbReference>
<evidence type="ECO:0000256" key="3">
    <source>
        <dbReference type="SAM" id="MobiDB-lite"/>
    </source>
</evidence>
<feature type="compositionally biased region" description="Low complexity" evidence="3">
    <location>
        <begin position="529"/>
        <end position="541"/>
    </location>
</feature>
<dbReference type="InterPro" id="IPR003598">
    <property type="entry name" value="Ig_sub2"/>
</dbReference>
<dbReference type="SUPFAM" id="SSF48726">
    <property type="entry name" value="Immunoglobulin"/>
    <property type="match status" value="4"/>
</dbReference>
<dbReference type="InterPro" id="IPR013151">
    <property type="entry name" value="Immunoglobulin_dom"/>
</dbReference>
<feature type="region of interest" description="Disordered" evidence="3">
    <location>
        <begin position="575"/>
        <end position="597"/>
    </location>
</feature>
<keyword evidence="4" id="KW-0472">Membrane</keyword>
<evidence type="ECO:0000256" key="2">
    <source>
        <dbReference type="ARBA" id="ARBA00023319"/>
    </source>
</evidence>
<dbReference type="PANTHER" id="PTHR11738">
    <property type="entry name" value="MHC CLASS I NK CELL RECEPTOR"/>
    <property type="match status" value="1"/>
</dbReference>
<dbReference type="GeneID" id="107523589"/>
<reference evidence="6" key="1">
    <citation type="submission" date="2025-05" db="UniProtKB">
        <authorList>
            <consortium name="RefSeq"/>
        </authorList>
    </citation>
    <scope>NUCLEOTIDE SEQUENCE [LARGE SCALE GENOMIC DNA]</scope>
</reference>
<feature type="compositionally biased region" description="Low complexity" evidence="3">
    <location>
        <begin position="579"/>
        <end position="597"/>
    </location>
</feature>
<dbReference type="Gene3D" id="2.60.40.10">
    <property type="entry name" value="Immunoglobulins"/>
    <property type="match status" value="4"/>
</dbReference>
<gene>
    <name evidence="7" type="primary">LOC107523589</name>
</gene>
<dbReference type="RefSeq" id="XP_060029022.1">
    <property type="nucleotide sequence ID" value="XM_060173039.1"/>
</dbReference>
<keyword evidence="4" id="KW-1133">Transmembrane helix</keyword>
<accession>A0ABM3VXG7</accession>
<dbReference type="InterPro" id="IPR036179">
    <property type="entry name" value="Ig-like_dom_sf"/>
</dbReference>
<evidence type="ECO:0000313" key="6">
    <source>
        <dbReference type="Proteomes" id="UP001652624"/>
    </source>
</evidence>
<dbReference type="InterPro" id="IPR003599">
    <property type="entry name" value="Ig_sub"/>
</dbReference>
<dbReference type="InterPro" id="IPR013783">
    <property type="entry name" value="Ig-like_fold"/>
</dbReference>
<reference evidence="7" key="2">
    <citation type="submission" date="2025-08" db="UniProtKB">
        <authorList>
            <consortium name="RefSeq"/>
        </authorList>
    </citation>
    <scope>IDENTIFICATION</scope>
</reference>
<keyword evidence="1" id="KW-1015">Disulfide bond</keyword>
<feature type="domain" description="Ig-like" evidence="5">
    <location>
        <begin position="63"/>
        <end position="150"/>
    </location>
</feature>
<dbReference type="Pfam" id="PF13895">
    <property type="entry name" value="Ig_2"/>
    <property type="match status" value="2"/>
</dbReference>
<protein>
    <submittedName>
        <fullName evidence="7">Leukocyte immunoglobulin-like receptor subfamily A member 3 isoform X2</fullName>
    </submittedName>
</protein>
<proteinExistence type="predicted"/>
<dbReference type="PROSITE" id="PS50835">
    <property type="entry name" value="IG_LIKE"/>
    <property type="match status" value="1"/>
</dbReference>
<dbReference type="InterPro" id="IPR050412">
    <property type="entry name" value="Ig-like_Receptors_ImmuneReg"/>
</dbReference>
<feature type="region of interest" description="Disordered" evidence="3">
    <location>
        <begin position="488"/>
        <end position="560"/>
    </location>
</feature>
<evidence type="ECO:0000256" key="4">
    <source>
        <dbReference type="SAM" id="Phobius"/>
    </source>
</evidence>
<keyword evidence="6" id="KW-1185">Reference proteome</keyword>
<evidence type="ECO:0000256" key="1">
    <source>
        <dbReference type="ARBA" id="ARBA00023157"/>
    </source>
</evidence>
<name>A0ABM3VXG7_ERIEU</name>
<dbReference type="Proteomes" id="UP001652624">
    <property type="component" value="Chromosome 2"/>
</dbReference>
<evidence type="ECO:0000313" key="7">
    <source>
        <dbReference type="RefSeq" id="XP_060029022.1"/>
    </source>
</evidence>